<organism evidence="1">
    <name type="scientific">bioreactor metagenome</name>
    <dbReference type="NCBI Taxonomy" id="1076179"/>
    <lineage>
        <taxon>unclassified sequences</taxon>
        <taxon>metagenomes</taxon>
        <taxon>ecological metagenomes</taxon>
    </lineage>
</organism>
<accession>A0A644T1J7</accession>
<dbReference type="InterPro" id="IPR041492">
    <property type="entry name" value="HAD_2"/>
</dbReference>
<dbReference type="PANTHER" id="PTHR43434">
    <property type="entry name" value="PHOSPHOGLYCOLATE PHOSPHATASE"/>
    <property type="match status" value="1"/>
</dbReference>
<dbReference type="Gene3D" id="1.10.150.240">
    <property type="entry name" value="Putative phosphatase, domain 2"/>
    <property type="match status" value="1"/>
</dbReference>
<dbReference type="Pfam" id="PF13419">
    <property type="entry name" value="HAD_2"/>
    <property type="match status" value="1"/>
</dbReference>
<proteinExistence type="predicted"/>
<gene>
    <name evidence="1" type="ORF">SDC9_05357</name>
</gene>
<dbReference type="Gene3D" id="3.40.50.1000">
    <property type="entry name" value="HAD superfamily/HAD-like"/>
    <property type="match status" value="1"/>
</dbReference>
<dbReference type="GO" id="GO:0005829">
    <property type="term" value="C:cytosol"/>
    <property type="evidence" value="ECO:0007669"/>
    <property type="project" value="TreeGrafter"/>
</dbReference>
<dbReference type="AlphaFoldDB" id="A0A644T1J7"/>
<dbReference type="PANTHER" id="PTHR43434:SF20">
    <property type="entry name" value="5'-NUCLEOTIDASE"/>
    <property type="match status" value="1"/>
</dbReference>
<protein>
    <submittedName>
        <fullName evidence="1">5'-nucleotidase</fullName>
        <ecNumber evidence="1">3.1.3.5</ecNumber>
    </submittedName>
</protein>
<dbReference type="SUPFAM" id="SSF56784">
    <property type="entry name" value="HAD-like"/>
    <property type="match status" value="1"/>
</dbReference>
<dbReference type="GO" id="GO:0008253">
    <property type="term" value="F:5'-nucleotidase activity"/>
    <property type="evidence" value="ECO:0007669"/>
    <property type="project" value="UniProtKB-EC"/>
</dbReference>
<reference evidence="1" key="1">
    <citation type="submission" date="2019-08" db="EMBL/GenBank/DDBJ databases">
        <authorList>
            <person name="Kucharzyk K."/>
            <person name="Murdoch R.W."/>
            <person name="Higgins S."/>
            <person name="Loffler F."/>
        </authorList>
    </citation>
    <scope>NUCLEOTIDE SEQUENCE</scope>
</reference>
<dbReference type="GO" id="GO:0004713">
    <property type="term" value="F:protein tyrosine kinase activity"/>
    <property type="evidence" value="ECO:0007669"/>
    <property type="project" value="TreeGrafter"/>
</dbReference>
<dbReference type="InterPro" id="IPR023214">
    <property type="entry name" value="HAD_sf"/>
</dbReference>
<dbReference type="SFLD" id="SFLDS00003">
    <property type="entry name" value="Haloacid_Dehalogenase"/>
    <property type="match status" value="1"/>
</dbReference>
<evidence type="ECO:0000313" key="1">
    <source>
        <dbReference type="EMBL" id="MPL59801.1"/>
    </source>
</evidence>
<dbReference type="EMBL" id="VSSQ01000010">
    <property type="protein sequence ID" value="MPL59801.1"/>
    <property type="molecule type" value="Genomic_DNA"/>
</dbReference>
<dbReference type="EC" id="3.1.3.5" evidence="1"/>
<dbReference type="InterPro" id="IPR023198">
    <property type="entry name" value="PGP-like_dom2"/>
</dbReference>
<keyword evidence="1" id="KW-0378">Hydrolase</keyword>
<dbReference type="InterPro" id="IPR036412">
    <property type="entry name" value="HAD-like_sf"/>
</dbReference>
<dbReference type="InterPro" id="IPR050155">
    <property type="entry name" value="HAD-like_hydrolase_sf"/>
</dbReference>
<comment type="caution">
    <text evidence="1">The sequence shown here is derived from an EMBL/GenBank/DDBJ whole genome shotgun (WGS) entry which is preliminary data.</text>
</comment>
<sequence length="218" mass="23862">MLRDIYDNLLFDLDGTLTDSKPGLVNAIEFAVRKMGLAPLPQAVVEKFLGPPLFGSFEKHCGMDRETARIAVSYFREYYADRGIFENEPYEGIPELLGRLKAAGKRLFVATSKPTVSALQVCAHFGIDGYFAEILGSEMDGSIIEKSDIVGILISRHALGRRESLMIGDRENDIVGGSGNGLDTVAVGYGYGSEEELRHSNATYYAKTISDLGRLLLS</sequence>
<dbReference type="SFLD" id="SFLDG01129">
    <property type="entry name" value="C1.5:_HAD__Beta-PGM__Phosphata"/>
    <property type="match status" value="1"/>
</dbReference>
<name>A0A644T1J7_9ZZZZ</name>